<dbReference type="InterPro" id="IPR003882">
    <property type="entry name" value="Pistil_extensin"/>
</dbReference>
<evidence type="ECO:0000256" key="2">
    <source>
        <dbReference type="ARBA" id="ARBA00023239"/>
    </source>
</evidence>
<protein>
    <recommendedName>
        <fullName evidence="4">Alginate lyase domain-containing protein</fullName>
    </recommendedName>
</protein>
<dbReference type="STRING" id="1157962.A0A250XG35"/>
<keyword evidence="1" id="KW-0732">Signal</keyword>
<feature type="region of interest" description="Disordered" evidence="3">
    <location>
        <begin position="396"/>
        <end position="629"/>
    </location>
</feature>
<accession>A0A250XG35</accession>
<feature type="compositionally biased region" description="Polar residues" evidence="3">
    <location>
        <begin position="567"/>
        <end position="577"/>
    </location>
</feature>
<feature type="compositionally biased region" description="Pro residues" evidence="3">
    <location>
        <begin position="396"/>
        <end position="566"/>
    </location>
</feature>
<evidence type="ECO:0000313" key="5">
    <source>
        <dbReference type="EMBL" id="GAX82045.1"/>
    </source>
</evidence>
<evidence type="ECO:0000256" key="3">
    <source>
        <dbReference type="SAM" id="MobiDB-lite"/>
    </source>
</evidence>
<reference evidence="5 6" key="1">
    <citation type="submission" date="2017-08" db="EMBL/GenBank/DDBJ databases">
        <title>Acidophilic green algal genome provides insights into adaptation to an acidic environment.</title>
        <authorList>
            <person name="Hirooka S."/>
            <person name="Hirose Y."/>
            <person name="Kanesaki Y."/>
            <person name="Higuchi S."/>
            <person name="Fujiwara T."/>
            <person name="Onuma R."/>
            <person name="Era A."/>
            <person name="Ohbayashi R."/>
            <person name="Uzuka A."/>
            <person name="Nozaki H."/>
            <person name="Yoshikawa H."/>
            <person name="Miyagishima S.Y."/>
        </authorList>
    </citation>
    <scope>NUCLEOTIDE SEQUENCE [LARGE SCALE GENOMIC DNA]</scope>
    <source>
        <strain evidence="5 6">NIES-2499</strain>
    </source>
</reference>
<keyword evidence="2" id="KW-0456">Lyase</keyword>
<keyword evidence="6" id="KW-1185">Reference proteome</keyword>
<dbReference type="InterPro" id="IPR008929">
    <property type="entry name" value="Chondroitin_lyas"/>
</dbReference>
<dbReference type="GO" id="GO:0016829">
    <property type="term" value="F:lyase activity"/>
    <property type="evidence" value="ECO:0007669"/>
    <property type="project" value="UniProtKB-KW"/>
</dbReference>
<feature type="domain" description="Alginate lyase" evidence="4">
    <location>
        <begin position="160"/>
        <end position="313"/>
    </location>
</feature>
<dbReference type="PRINTS" id="PR01218">
    <property type="entry name" value="PSTLEXTENSIN"/>
</dbReference>
<organism evidence="5 6">
    <name type="scientific">Chlamydomonas eustigma</name>
    <dbReference type="NCBI Taxonomy" id="1157962"/>
    <lineage>
        <taxon>Eukaryota</taxon>
        <taxon>Viridiplantae</taxon>
        <taxon>Chlorophyta</taxon>
        <taxon>core chlorophytes</taxon>
        <taxon>Chlorophyceae</taxon>
        <taxon>CS clade</taxon>
        <taxon>Chlamydomonadales</taxon>
        <taxon>Chlamydomonadaceae</taxon>
        <taxon>Chlamydomonas</taxon>
    </lineage>
</organism>
<dbReference type="InterPro" id="IPR008397">
    <property type="entry name" value="Alginate_lyase_dom"/>
</dbReference>
<sequence>MSLQKTLHDKCLVSIFVTLSTFFSLASSKFVNPLQPILSTYPQIYPGELESPLPFSGCTQAPPVLVDVIGIVYYTDGDYSIVDPALYAANTAAMLPLSNFADGLASMAAQYWSSRPLQSSIASCSLSWLVNWTLGQGLTGKTNVQGQFNLKFRLTEIALSYLRVREDPNLSPYQLSMVEAWLQRVASTQVQSVYINSPNLAPNVISNQAYWAALCTAAVGLGTGNASLFSWGVGMYSYFLAAINEDGTLPAELGRGQRALSYHAYAAEPLVILAYLAQANGYDLYSQPGLSGPGPALPKLVEVTVRGYYDPQSLFKIVQVPQLPLITSNCSGGCDIAMLEPYLHLCQLIPEEDYSNVTDTCFAALTILEQIRPVSRQLIGGYTTFFFGPQLSFSPPIMPPHRSPKPPRPPKPQPPNPPQPSPPSAPPHPPLPPPLAPLPPIMPSPPGNPRPPNPFPALSPPPPPPKPPQPQAPFPALFPPPPPPVPPPLLPPPVPAPKAPSFPSPPKPPTPFPSLAPPPPPPSSPSPPKPPSPYPALSPPPPPPSPSLPYQPPLPTLSPHLFPPPTNYNYPSPQQPDLLSAPPTLLSPQLGPDTPLKPSLTMLPPPSIPQVKVPRSPMPTSVAPSPFMPHLPGTSPTYVPPLYPYAPLPLPPLIYPSPQYPPLHSPSAMEMPPPSDHLFTHYPSPQYTGMPAVPSLILEPPSYPPSN</sequence>
<gene>
    <name evidence="5" type="ORF">CEUSTIGMA_g9473.t1</name>
</gene>
<comment type="caution">
    <text evidence="5">The sequence shown here is derived from an EMBL/GenBank/DDBJ whole genome shotgun (WGS) entry which is preliminary data.</text>
</comment>
<dbReference type="Pfam" id="PF05426">
    <property type="entry name" value="Alginate_lyase"/>
    <property type="match status" value="1"/>
</dbReference>
<dbReference type="OrthoDB" id="10592838at2759"/>
<evidence type="ECO:0000256" key="1">
    <source>
        <dbReference type="ARBA" id="ARBA00022729"/>
    </source>
</evidence>
<evidence type="ECO:0000259" key="4">
    <source>
        <dbReference type="Pfam" id="PF05426"/>
    </source>
</evidence>
<dbReference type="AlphaFoldDB" id="A0A250XG35"/>
<evidence type="ECO:0000313" key="6">
    <source>
        <dbReference type="Proteomes" id="UP000232323"/>
    </source>
</evidence>
<dbReference type="Proteomes" id="UP000232323">
    <property type="component" value="Unassembled WGS sequence"/>
</dbReference>
<name>A0A250XG35_9CHLO</name>
<proteinExistence type="predicted"/>
<dbReference type="Gene3D" id="1.50.10.100">
    <property type="entry name" value="Chondroitin AC/alginate lyase"/>
    <property type="match status" value="1"/>
</dbReference>
<dbReference type="EMBL" id="BEGY01000074">
    <property type="protein sequence ID" value="GAX82045.1"/>
    <property type="molecule type" value="Genomic_DNA"/>
</dbReference>
<dbReference type="SUPFAM" id="SSF48230">
    <property type="entry name" value="Chondroitin AC/alginate lyase"/>
    <property type="match status" value="1"/>
</dbReference>
<feature type="region of interest" description="Disordered" evidence="3">
    <location>
        <begin position="665"/>
        <end position="684"/>
    </location>
</feature>